<dbReference type="Pfam" id="PF13432">
    <property type="entry name" value="TPR_16"/>
    <property type="match status" value="1"/>
</dbReference>
<feature type="repeat" description="TPR" evidence="1">
    <location>
        <begin position="94"/>
        <end position="127"/>
    </location>
</feature>
<accession>A0ABW5SGL2</accession>
<feature type="repeat" description="TPR" evidence="1">
    <location>
        <begin position="26"/>
        <end position="59"/>
    </location>
</feature>
<dbReference type="PROSITE" id="PS50005">
    <property type="entry name" value="TPR"/>
    <property type="match status" value="2"/>
</dbReference>
<evidence type="ECO:0000313" key="2">
    <source>
        <dbReference type="EMBL" id="MFD2698249.1"/>
    </source>
</evidence>
<keyword evidence="1" id="KW-0802">TPR repeat</keyword>
<evidence type="ECO:0000313" key="3">
    <source>
        <dbReference type="Proteomes" id="UP001597357"/>
    </source>
</evidence>
<comment type="caution">
    <text evidence="2">The sequence shown here is derived from an EMBL/GenBank/DDBJ whole genome shotgun (WGS) entry which is preliminary data.</text>
</comment>
<reference evidence="3" key="1">
    <citation type="journal article" date="2019" name="Int. J. Syst. Evol. Microbiol.">
        <title>The Global Catalogue of Microorganisms (GCM) 10K type strain sequencing project: providing services to taxonomists for standard genome sequencing and annotation.</title>
        <authorList>
            <consortium name="The Broad Institute Genomics Platform"/>
            <consortium name="The Broad Institute Genome Sequencing Center for Infectious Disease"/>
            <person name="Wu L."/>
            <person name="Ma J."/>
        </authorList>
    </citation>
    <scope>NUCLEOTIDE SEQUENCE [LARGE SCALE GENOMIC DNA]</scope>
    <source>
        <strain evidence="3">KCTC 42255</strain>
    </source>
</reference>
<name>A0ABW5SGL2_9FLAO</name>
<sequence length="602" mass="69361">MQAIFYFSSMRLFSSIIAFLFGFTLWSQSYQLGENYFDQGEFEKAQAVFEKLVAQNSRDLRSVQKLVATYQELEKYKLAEDLLLQQNKPKVIYPNLLVSLGHNYQLQGNTEAAQEAFQSAIESVSKNQGYAYSVGRMFQQYALLDWAIKTYEEALKQRANSSFTIELARIYGEKGNLDKMFSSYLDLLVDQPNYLFAVKRNFSDFISEDANNPANKKLQQAILAKNQEKPILVFNELLSWLYVQQNDFQKAFAQEKALYLRSQKDNIQGFLNLAQQAKDSAYATSQEILNYVIAQEDQIYRILQAEYLKLDLSMNRAQPEVTAQLFNQVFEKYKSLPLQDWLDIHLLYADFLLKTKAYAEAKAKLDNLNQLNLDKFAAGQVKMRLGDVAVKTDKFNQALIYYSQVQLDLPNSALAEEATFKIAKTSFYQGDFEWASRQLNVLKTATSKFIANDALQLSVLINTNSNAVLDTTFTALKRFAKADLLAFQEKPNEALALLVNILQEHVGEEIEDDALFKKASLLEDLSKYEKAVATYKSILNLTEKSIYIDESLYALARIYELKLKDKNKAKAYYEKLLFEHEDSIYFNEARQKYRKLRGDLIK</sequence>
<protein>
    <submittedName>
        <fullName evidence="2">Tetratricopeptide repeat protein</fullName>
    </submittedName>
</protein>
<keyword evidence="3" id="KW-1185">Reference proteome</keyword>
<dbReference type="InterPro" id="IPR019734">
    <property type="entry name" value="TPR_rpt"/>
</dbReference>
<proteinExistence type="predicted"/>
<evidence type="ECO:0000256" key="1">
    <source>
        <dbReference type="PROSITE-ProRule" id="PRU00339"/>
    </source>
</evidence>
<dbReference type="SUPFAM" id="SSF48452">
    <property type="entry name" value="TPR-like"/>
    <property type="match status" value="3"/>
</dbReference>
<dbReference type="EMBL" id="JBHULZ010000041">
    <property type="protein sequence ID" value="MFD2698249.1"/>
    <property type="molecule type" value="Genomic_DNA"/>
</dbReference>
<gene>
    <name evidence="2" type="ORF">ACFSQ0_09620</name>
</gene>
<dbReference type="InterPro" id="IPR011990">
    <property type="entry name" value="TPR-like_helical_dom_sf"/>
</dbReference>
<dbReference type="RefSeq" id="WP_379047511.1">
    <property type="nucleotide sequence ID" value="NZ_JBHULZ010000041.1"/>
</dbReference>
<dbReference type="Pfam" id="PF13174">
    <property type="entry name" value="TPR_6"/>
    <property type="match status" value="1"/>
</dbReference>
<dbReference type="SMART" id="SM00028">
    <property type="entry name" value="TPR"/>
    <property type="match status" value="5"/>
</dbReference>
<organism evidence="2 3">
    <name type="scientific">Mesonia sediminis</name>
    <dbReference type="NCBI Taxonomy" id="1703946"/>
    <lineage>
        <taxon>Bacteria</taxon>
        <taxon>Pseudomonadati</taxon>
        <taxon>Bacteroidota</taxon>
        <taxon>Flavobacteriia</taxon>
        <taxon>Flavobacteriales</taxon>
        <taxon>Flavobacteriaceae</taxon>
        <taxon>Mesonia</taxon>
    </lineage>
</organism>
<dbReference type="Pfam" id="PF13181">
    <property type="entry name" value="TPR_8"/>
    <property type="match status" value="2"/>
</dbReference>
<dbReference type="Proteomes" id="UP001597357">
    <property type="component" value="Unassembled WGS sequence"/>
</dbReference>
<dbReference type="Gene3D" id="1.25.40.10">
    <property type="entry name" value="Tetratricopeptide repeat domain"/>
    <property type="match status" value="4"/>
</dbReference>